<dbReference type="PROSITE" id="PS00862">
    <property type="entry name" value="OX2_COVAL_FAD"/>
    <property type="match status" value="1"/>
</dbReference>
<dbReference type="EMBL" id="AP023355">
    <property type="protein sequence ID" value="BCJ39248.1"/>
    <property type="molecule type" value="Genomic_DNA"/>
</dbReference>
<evidence type="ECO:0000256" key="1">
    <source>
        <dbReference type="ARBA" id="ARBA00001974"/>
    </source>
</evidence>
<dbReference type="InterPro" id="IPR050416">
    <property type="entry name" value="FAD-linked_Oxidoreductase"/>
</dbReference>
<comment type="cofactor">
    <cofactor evidence="1">
        <name>FAD</name>
        <dbReference type="ChEBI" id="CHEBI:57692"/>
    </cofactor>
</comment>
<dbReference type="InterPro" id="IPR016166">
    <property type="entry name" value="FAD-bd_PCMH"/>
</dbReference>
<dbReference type="AlphaFoldDB" id="A0A7R7I1P8"/>
<keyword evidence="8" id="KW-1185">Reference proteome</keyword>
<dbReference type="InterPro" id="IPR006093">
    <property type="entry name" value="Oxy_OxRdtase_FAD_BS"/>
</dbReference>
<keyword evidence="4" id="KW-0274">FAD</keyword>
<evidence type="ECO:0000259" key="6">
    <source>
        <dbReference type="PROSITE" id="PS51387"/>
    </source>
</evidence>
<dbReference type="Gene3D" id="3.40.462.20">
    <property type="match status" value="1"/>
</dbReference>
<keyword evidence="5" id="KW-0560">Oxidoreductase</keyword>
<evidence type="ECO:0000256" key="3">
    <source>
        <dbReference type="ARBA" id="ARBA00022630"/>
    </source>
</evidence>
<dbReference type="PANTHER" id="PTHR42973">
    <property type="entry name" value="BINDING OXIDOREDUCTASE, PUTATIVE (AFU_ORTHOLOGUE AFUA_1G17690)-RELATED"/>
    <property type="match status" value="1"/>
</dbReference>
<dbReference type="PANTHER" id="PTHR42973:SF39">
    <property type="entry name" value="FAD-BINDING PCMH-TYPE DOMAIN-CONTAINING PROTEIN"/>
    <property type="match status" value="1"/>
</dbReference>
<dbReference type="Gene3D" id="3.30.465.10">
    <property type="match status" value="1"/>
</dbReference>
<evidence type="ECO:0000313" key="8">
    <source>
        <dbReference type="Proteomes" id="UP000611640"/>
    </source>
</evidence>
<evidence type="ECO:0000256" key="5">
    <source>
        <dbReference type="ARBA" id="ARBA00023002"/>
    </source>
</evidence>
<evidence type="ECO:0000256" key="4">
    <source>
        <dbReference type="ARBA" id="ARBA00022827"/>
    </source>
</evidence>
<gene>
    <name evidence="7" type="ORF">Athai_67510</name>
</gene>
<dbReference type="GO" id="GO:0016491">
    <property type="term" value="F:oxidoreductase activity"/>
    <property type="evidence" value="ECO:0007669"/>
    <property type="project" value="UniProtKB-KW"/>
</dbReference>
<name>A0A7R7I1P8_9ACTN</name>
<accession>A0A7R7I1P8</accession>
<keyword evidence="3" id="KW-0285">Flavoprotein</keyword>
<dbReference type="Pfam" id="PF08031">
    <property type="entry name" value="BBE"/>
    <property type="match status" value="1"/>
</dbReference>
<organism evidence="7 8">
    <name type="scientific">Actinocatenispora thailandica</name>
    <dbReference type="NCBI Taxonomy" id="227318"/>
    <lineage>
        <taxon>Bacteria</taxon>
        <taxon>Bacillati</taxon>
        <taxon>Actinomycetota</taxon>
        <taxon>Actinomycetes</taxon>
        <taxon>Micromonosporales</taxon>
        <taxon>Micromonosporaceae</taxon>
        <taxon>Actinocatenispora</taxon>
    </lineage>
</organism>
<comment type="similarity">
    <text evidence="2">Belongs to the oxygen-dependent FAD-linked oxidoreductase family.</text>
</comment>
<evidence type="ECO:0000256" key="2">
    <source>
        <dbReference type="ARBA" id="ARBA00005466"/>
    </source>
</evidence>
<dbReference type="InterPro" id="IPR016167">
    <property type="entry name" value="FAD-bd_PCMH_sub1"/>
</dbReference>
<dbReference type="Pfam" id="PF01565">
    <property type="entry name" value="FAD_binding_4"/>
    <property type="match status" value="1"/>
</dbReference>
<feature type="domain" description="FAD-binding PCMH-type" evidence="6">
    <location>
        <begin position="60"/>
        <end position="229"/>
    </location>
</feature>
<dbReference type="InterPro" id="IPR016169">
    <property type="entry name" value="FAD-bd_PCMH_sub2"/>
</dbReference>
<dbReference type="InterPro" id="IPR012951">
    <property type="entry name" value="BBE"/>
</dbReference>
<dbReference type="KEGG" id="atl:Athai_67510"/>
<dbReference type="InterPro" id="IPR006094">
    <property type="entry name" value="Oxid_FAD_bind_N"/>
</dbReference>
<dbReference type="Proteomes" id="UP000611640">
    <property type="component" value="Chromosome"/>
</dbReference>
<dbReference type="Gene3D" id="3.30.43.10">
    <property type="entry name" value="Uridine Diphospho-n-acetylenolpyruvylglucosamine Reductase, domain 2"/>
    <property type="match status" value="1"/>
</dbReference>
<dbReference type="PROSITE" id="PS51387">
    <property type="entry name" value="FAD_PCMH"/>
    <property type="match status" value="1"/>
</dbReference>
<reference evidence="7 8" key="1">
    <citation type="submission" date="2020-08" db="EMBL/GenBank/DDBJ databases">
        <title>Whole genome shotgun sequence of Actinocatenispora thailandica NBRC 105041.</title>
        <authorList>
            <person name="Komaki H."/>
            <person name="Tamura T."/>
        </authorList>
    </citation>
    <scope>NUCLEOTIDE SEQUENCE [LARGE SCALE GENOMIC DNA]</scope>
    <source>
        <strain evidence="7 8">NBRC 105041</strain>
    </source>
</reference>
<dbReference type="InterPro" id="IPR036318">
    <property type="entry name" value="FAD-bd_PCMH-like_sf"/>
</dbReference>
<proteinExistence type="inferred from homology"/>
<dbReference type="SUPFAM" id="SSF56176">
    <property type="entry name" value="FAD-binding/transporter-associated domain-like"/>
    <property type="match status" value="1"/>
</dbReference>
<protein>
    <recommendedName>
        <fullName evidence="6">FAD-binding PCMH-type domain-containing protein</fullName>
    </recommendedName>
</protein>
<dbReference type="GO" id="GO:0071949">
    <property type="term" value="F:FAD binding"/>
    <property type="evidence" value="ECO:0007669"/>
    <property type="project" value="InterPro"/>
</dbReference>
<evidence type="ECO:0000313" key="7">
    <source>
        <dbReference type="EMBL" id="BCJ39248.1"/>
    </source>
</evidence>
<sequence length="461" mass="48905">MLRHSRSDARVFFKTRQWHRPYVGPVSDLTSLRAALDGAALVPGDPGYEAIRRPANPAYRRVRPRLVVRCRSERDVVRAVRYAKAHGHHLVPRGGGHCFAGRSSTDGMVLDLSGLAGIAVAPDGLATIGAGARLGQVYAELHAAGRTLPAGCGATVGIAGLTLGGGIGLLGREYGLTCDRLVGARVVLADGSVVDCDADREPELFWALRGAGGGQFGVLTSLRFDTIAEPVTTRIEAHWPLGDTVAAWQEWAPDAPEQLTLNLTVVAEPGTPARAVLFGAATLDAGTTRGLLREFTGRAGAAAGFALRAGLPYHRVKGTLADPREAPGRAVRIRSEFFARPMTGGTVAALLGRLGVPGGTDRRLALTAMGGAYDRVAGDATAFAHRGQRFLLEHVGEPDDPWVDDSWTTAHRDGSGRVYPNFPDPALHDWAVAYHAGNLARLAAVKNSYDPGRFFDFPQSV</sequence>